<evidence type="ECO:0000259" key="1">
    <source>
        <dbReference type="Pfam" id="PF14309"/>
    </source>
</evidence>
<feature type="domain" description="DUF4378" evidence="1">
    <location>
        <begin position="11"/>
        <end position="130"/>
    </location>
</feature>
<dbReference type="EMBL" id="JASCZI010003623">
    <property type="protein sequence ID" value="MED6116885.1"/>
    <property type="molecule type" value="Genomic_DNA"/>
</dbReference>
<gene>
    <name evidence="2" type="primary">LNG1_5</name>
    <name evidence="2" type="ORF">PIB30_104526</name>
</gene>
<proteinExistence type="predicted"/>
<dbReference type="Pfam" id="PF14309">
    <property type="entry name" value="DUF4378"/>
    <property type="match status" value="1"/>
</dbReference>
<dbReference type="InterPro" id="IPR033334">
    <property type="entry name" value="LNG1/2"/>
</dbReference>
<organism evidence="2 3">
    <name type="scientific">Stylosanthes scabra</name>
    <dbReference type="NCBI Taxonomy" id="79078"/>
    <lineage>
        <taxon>Eukaryota</taxon>
        <taxon>Viridiplantae</taxon>
        <taxon>Streptophyta</taxon>
        <taxon>Embryophyta</taxon>
        <taxon>Tracheophyta</taxon>
        <taxon>Spermatophyta</taxon>
        <taxon>Magnoliopsida</taxon>
        <taxon>eudicotyledons</taxon>
        <taxon>Gunneridae</taxon>
        <taxon>Pentapetalae</taxon>
        <taxon>rosids</taxon>
        <taxon>fabids</taxon>
        <taxon>Fabales</taxon>
        <taxon>Fabaceae</taxon>
        <taxon>Papilionoideae</taxon>
        <taxon>50 kb inversion clade</taxon>
        <taxon>dalbergioids sensu lato</taxon>
        <taxon>Dalbergieae</taxon>
        <taxon>Pterocarpus clade</taxon>
        <taxon>Stylosanthes</taxon>
    </lineage>
</organism>
<protein>
    <submittedName>
        <fullName evidence="2">Longifolia</fullName>
    </submittedName>
</protein>
<keyword evidence="3" id="KW-1185">Reference proteome</keyword>
<evidence type="ECO:0000313" key="2">
    <source>
        <dbReference type="EMBL" id="MED6116885.1"/>
    </source>
</evidence>
<dbReference type="PANTHER" id="PTHR31680">
    <property type="entry name" value="LONGIFOLIA PROTEIN"/>
    <property type="match status" value="1"/>
</dbReference>
<dbReference type="PANTHER" id="PTHR31680:SF15">
    <property type="entry name" value="PROTEIN LONGIFOLIA 2"/>
    <property type="match status" value="1"/>
</dbReference>
<sequence length="140" mass="15899">MKTNKKDFNNSKIISPEQLQRKLLFDVVNDILVQKSFLESSWTPLFLTNQLPSGNLRGKQLLDQVCTEIDQLQPQKKSLDLAFDDENLTSLLLGDSNLIHHPTVWTNSSIEIPNVVLDIERLIFKDLITEVVKGELANNA</sequence>
<reference evidence="2 3" key="1">
    <citation type="journal article" date="2023" name="Plants (Basel)">
        <title>Bridging the Gap: Combining Genomics and Transcriptomics Approaches to Understand Stylosanthes scabra, an Orphan Legume from the Brazilian Caatinga.</title>
        <authorList>
            <person name="Ferreira-Neto J.R.C."/>
            <person name="da Silva M.D."/>
            <person name="Binneck E."/>
            <person name="de Melo N.F."/>
            <person name="da Silva R.H."/>
            <person name="de Melo A.L.T.M."/>
            <person name="Pandolfi V."/>
            <person name="Bustamante F.O."/>
            <person name="Brasileiro-Vidal A.C."/>
            <person name="Benko-Iseppon A.M."/>
        </authorList>
    </citation>
    <scope>NUCLEOTIDE SEQUENCE [LARGE SCALE GENOMIC DNA]</scope>
    <source>
        <tissue evidence="2">Leaves</tissue>
    </source>
</reference>
<dbReference type="Proteomes" id="UP001341840">
    <property type="component" value="Unassembled WGS sequence"/>
</dbReference>
<dbReference type="InterPro" id="IPR025486">
    <property type="entry name" value="DUF4378"/>
</dbReference>
<name>A0ABU6QYK7_9FABA</name>
<evidence type="ECO:0000313" key="3">
    <source>
        <dbReference type="Proteomes" id="UP001341840"/>
    </source>
</evidence>
<comment type="caution">
    <text evidence="2">The sequence shown here is derived from an EMBL/GenBank/DDBJ whole genome shotgun (WGS) entry which is preliminary data.</text>
</comment>
<accession>A0ABU6QYK7</accession>
<feature type="non-terminal residue" evidence="2">
    <location>
        <position position="140"/>
    </location>
</feature>